<evidence type="ECO:0000313" key="6">
    <source>
        <dbReference type="Proteomes" id="UP000006044"/>
    </source>
</evidence>
<gene>
    <name evidence="5" type="ORF">HMPREF9448_01499</name>
</gene>
<dbReference type="EMBL" id="ADLE01000009">
    <property type="protein sequence ID" value="EJZ64239.1"/>
    <property type="molecule type" value="Genomic_DNA"/>
</dbReference>
<dbReference type="STRING" id="742726.HMPREF9448_01499"/>
<name>K0X931_9BACT</name>
<organism evidence="5 6">
    <name type="scientific">Barnesiella intestinihominis YIT 11860</name>
    <dbReference type="NCBI Taxonomy" id="742726"/>
    <lineage>
        <taxon>Bacteria</taxon>
        <taxon>Pseudomonadati</taxon>
        <taxon>Bacteroidota</taxon>
        <taxon>Bacteroidia</taxon>
        <taxon>Bacteroidales</taxon>
        <taxon>Barnesiellaceae</taxon>
        <taxon>Barnesiella</taxon>
    </lineage>
</organism>
<reference evidence="5 6" key="1">
    <citation type="submission" date="2012-08" db="EMBL/GenBank/DDBJ databases">
        <title>The Genome Sequence of Barnesiella intestinihominis YIT 11860.</title>
        <authorList>
            <consortium name="The Broad Institute Genome Sequencing Platform"/>
            <person name="Earl A."/>
            <person name="Ward D."/>
            <person name="Feldgarden M."/>
            <person name="Gevers D."/>
            <person name="Morotomi M."/>
            <person name="Walker B."/>
            <person name="Young S.K."/>
            <person name="Zeng Q."/>
            <person name="Gargeya S."/>
            <person name="Fitzgerald M."/>
            <person name="Haas B."/>
            <person name="Abouelleil A."/>
            <person name="Alvarado L."/>
            <person name="Arachchi H.M."/>
            <person name="Berlin A.M."/>
            <person name="Chapman S.B."/>
            <person name="Goldberg J."/>
            <person name="Griggs A."/>
            <person name="Gujja S."/>
            <person name="Hansen M."/>
            <person name="Howarth C."/>
            <person name="Imamovic A."/>
            <person name="Larimer J."/>
            <person name="McCowen C."/>
            <person name="Montmayeur A."/>
            <person name="Murphy C."/>
            <person name="Neiman D."/>
            <person name="Pearson M."/>
            <person name="Priest M."/>
            <person name="Roberts A."/>
            <person name="Saif S."/>
            <person name="Shea T."/>
            <person name="Sisk P."/>
            <person name="Sykes S."/>
            <person name="Wortman J."/>
            <person name="Nusbaum C."/>
            <person name="Birren B."/>
        </authorList>
    </citation>
    <scope>NUCLEOTIDE SEQUENCE [LARGE SCALE GENOMIC DNA]</scope>
    <source>
        <strain evidence="5 6">YIT 11860</strain>
    </source>
</reference>
<keyword evidence="1" id="KW-0547">Nucleotide-binding</keyword>
<comment type="caution">
    <text evidence="5">The sequence shown here is derived from an EMBL/GenBank/DDBJ whole genome shotgun (WGS) entry which is preliminary data.</text>
</comment>
<dbReference type="PATRIC" id="fig|742726.3.peg.1577"/>
<dbReference type="Pfam" id="PF23562">
    <property type="entry name" value="AMP-binding_C_3"/>
    <property type="match status" value="1"/>
</dbReference>
<protein>
    <recommendedName>
        <fullName evidence="4">AMP-dependent synthetase/ligase domain-containing protein</fullName>
    </recommendedName>
</protein>
<dbReference type="InterPro" id="IPR045851">
    <property type="entry name" value="AMP-bd_C_sf"/>
</dbReference>
<keyword evidence="2" id="KW-0067">ATP-binding</keyword>
<proteinExistence type="predicted"/>
<evidence type="ECO:0000313" key="5">
    <source>
        <dbReference type="EMBL" id="EJZ64239.1"/>
    </source>
</evidence>
<sequence>MNNESFNKYIEQAIKENWERIALSDFDGVSYHYKDIARKIAKIHLLLESAEIKKGDKIAICGKNSAHWAVAFFAAITYGAVPVPILHEFKADNIHHIVNHSEAKLLFVGDIVWEDLNETLMKNLKGIFLLNDFSLLRSKSEKLTDMRNRLNEYFGKKYPARFTPDAVSYYEDSPEELAVINYTSGSTGFSKGVMLPYRSLWSNVKFCLDHLPFLSAGDGIVCMLPMAHMYGMVIEMIHPFLKGCHLHFLTRIPSPKIIMDAFATVKPKLIIAVPLIIEKIIRTKVFPLLEKPLMKLLLKVPFLDTQLLAKINDKLYETFGGNLSQMIIGGAALNRDVEQFLRRINFPFTVGYGMTECGPLISYAPWNETRIGSCGRIVDRMEGRVNSSDSENIVGELQVKGTNIMLGYFKNEEATQAIFTEDGWMKTGDLCTIDADGFIYLRGRNKNMILGPSGQNIYPEEIEDRLNNMPYVCESLIIEQDGKLVALVYPDIENAQHSNISGHALETLMEENISTLNKELPAYSQISRLKIYYEEFEKTPKRSIKRYLYQSH</sequence>
<evidence type="ECO:0000256" key="3">
    <source>
        <dbReference type="ARBA" id="ARBA00024484"/>
    </source>
</evidence>
<feature type="domain" description="AMP-dependent synthetase/ligase" evidence="4">
    <location>
        <begin position="11"/>
        <end position="409"/>
    </location>
</feature>
<dbReference type="PANTHER" id="PTHR43272">
    <property type="entry name" value="LONG-CHAIN-FATTY-ACID--COA LIGASE"/>
    <property type="match status" value="1"/>
</dbReference>
<dbReference type="RefSeq" id="WP_008861960.1">
    <property type="nucleotide sequence ID" value="NZ_JH815204.1"/>
</dbReference>
<evidence type="ECO:0000256" key="2">
    <source>
        <dbReference type="ARBA" id="ARBA00022840"/>
    </source>
</evidence>
<evidence type="ECO:0000256" key="1">
    <source>
        <dbReference type="ARBA" id="ARBA00022741"/>
    </source>
</evidence>
<dbReference type="Pfam" id="PF00501">
    <property type="entry name" value="AMP-binding"/>
    <property type="match status" value="1"/>
</dbReference>
<dbReference type="GO" id="GO:0005524">
    <property type="term" value="F:ATP binding"/>
    <property type="evidence" value="ECO:0007669"/>
    <property type="project" value="UniProtKB-KW"/>
</dbReference>
<dbReference type="PROSITE" id="PS00455">
    <property type="entry name" value="AMP_BINDING"/>
    <property type="match status" value="1"/>
</dbReference>
<dbReference type="Gene3D" id="3.40.50.12780">
    <property type="entry name" value="N-terminal domain of ligase-like"/>
    <property type="match status" value="1"/>
</dbReference>
<dbReference type="eggNOG" id="COG1022">
    <property type="taxonomic scope" value="Bacteria"/>
</dbReference>
<dbReference type="GO" id="GO:0016020">
    <property type="term" value="C:membrane"/>
    <property type="evidence" value="ECO:0007669"/>
    <property type="project" value="TreeGrafter"/>
</dbReference>
<dbReference type="Proteomes" id="UP000006044">
    <property type="component" value="Unassembled WGS sequence"/>
</dbReference>
<dbReference type="InterPro" id="IPR000873">
    <property type="entry name" value="AMP-dep_synth/lig_dom"/>
</dbReference>
<accession>K0X931</accession>
<dbReference type="InterPro" id="IPR042099">
    <property type="entry name" value="ANL_N_sf"/>
</dbReference>
<dbReference type="SUPFAM" id="SSF56801">
    <property type="entry name" value="Acetyl-CoA synthetase-like"/>
    <property type="match status" value="1"/>
</dbReference>
<dbReference type="Gene3D" id="3.30.300.30">
    <property type="match status" value="1"/>
</dbReference>
<dbReference type="OrthoDB" id="9778383at2"/>
<dbReference type="GO" id="GO:0004467">
    <property type="term" value="F:long-chain fatty acid-CoA ligase activity"/>
    <property type="evidence" value="ECO:0007669"/>
    <property type="project" value="UniProtKB-EC"/>
</dbReference>
<keyword evidence="6" id="KW-1185">Reference proteome</keyword>
<dbReference type="GeneID" id="77848764"/>
<comment type="catalytic activity">
    <reaction evidence="3">
        <text>a long-chain fatty acid + ATP + CoA = a long-chain fatty acyl-CoA + AMP + diphosphate</text>
        <dbReference type="Rhea" id="RHEA:15421"/>
        <dbReference type="ChEBI" id="CHEBI:30616"/>
        <dbReference type="ChEBI" id="CHEBI:33019"/>
        <dbReference type="ChEBI" id="CHEBI:57287"/>
        <dbReference type="ChEBI" id="CHEBI:57560"/>
        <dbReference type="ChEBI" id="CHEBI:83139"/>
        <dbReference type="ChEBI" id="CHEBI:456215"/>
        <dbReference type="EC" id="6.2.1.3"/>
    </reaction>
    <physiologicalReaction direction="left-to-right" evidence="3">
        <dbReference type="Rhea" id="RHEA:15422"/>
    </physiologicalReaction>
</comment>
<dbReference type="PANTHER" id="PTHR43272:SF33">
    <property type="entry name" value="AMP-BINDING DOMAIN-CONTAINING PROTEIN-RELATED"/>
    <property type="match status" value="1"/>
</dbReference>
<evidence type="ECO:0000259" key="4">
    <source>
        <dbReference type="Pfam" id="PF00501"/>
    </source>
</evidence>
<dbReference type="AlphaFoldDB" id="K0X931"/>
<dbReference type="HOGENOM" id="CLU_000022_59_9_10"/>
<dbReference type="InterPro" id="IPR020845">
    <property type="entry name" value="AMP-binding_CS"/>
</dbReference>